<feature type="transmembrane region" description="Helical" evidence="2">
    <location>
        <begin position="62"/>
        <end position="82"/>
    </location>
</feature>
<reference evidence="3" key="2">
    <citation type="submission" date="2021-08" db="EMBL/GenBank/DDBJ databases">
        <authorList>
            <person name="Gostincar C."/>
            <person name="Sun X."/>
            <person name="Song Z."/>
            <person name="Gunde-Cimerman N."/>
        </authorList>
    </citation>
    <scope>NUCLEOTIDE SEQUENCE</scope>
    <source>
        <strain evidence="3">EXF-9298</strain>
    </source>
</reference>
<proteinExistence type="predicted"/>
<dbReference type="EMBL" id="JAHFXS010001222">
    <property type="protein sequence ID" value="KAG9978814.1"/>
    <property type="molecule type" value="Genomic_DNA"/>
</dbReference>
<protein>
    <submittedName>
        <fullName evidence="3">Uncharacterized protein</fullName>
    </submittedName>
</protein>
<keyword evidence="2" id="KW-0472">Membrane</keyword>
<comment type="caution">
    <text evidence="3">The sequence shown here is derived from an EMBL/GenBank/DDBJ whole genome shotgun (WGS) entry which is preliminary data.</text>
</comment>
<evidence type="ECO:0000256" key="1">
    <source>
        <dbReference type="SAM" id="MobiDB-lite"/>
    </source>
</evidence>
<dbReference type="AlphaFoldDB" id="A0A9P8FPF4"/>
<reference evidence="3" key="1">
    <citation type="journal article" date="2021" name="J Fungi (Basel)">
        <title>Virulence traits and population genomics of the black yeast Aureobasidium melanogenum.</title>
        <authorList>
            <person name="Cernosa A."/>
            <person name="Sun X."/>
            <person name="Gostincar C."/>
            <person name="Fang C."/>
            <person name="Gunde-Cimerman N."/>
            <person name="Song Z."/>
        </authorList>
    </citation>
    <scope>NUCLEOTIDE SEQUENCE</scope>
    <source>
        <strain evidence="3">EXF-9298</strain>
    </source>
</reference>
<feature type="non-terminal residue" evidence="3">
    <location>
        <position position="99"/>
    </location>
</feature>
<keyword evidence="2" id="KW-1133">Transmembrane helix</keyword>
<keyword evidence="5" id="KW-1185">Reference proteome</keyword>
<feature type="compositionally biased region" description="Low complexity" evidence="1">
    <location>
        <begin position="20"/>
        <end position="34"/>
    </location>
</feature>
<gene>
    <name evidence="4" type="ORF">KCU98_g9172</name>
    <name evidence="3" type="ORF">KCU98_g9272</name>
</gene>
<evidence type="ECO:0000313" key="5">
    <source>
        <dbReference type="Proteomes" id="UP000729357"/>
    </source>
</evidence>
<dbReference type="EMBL" id="JAHFXS010001247">
    <property type="protein sequence ID" value="KAG9978669.1"/>
    <property type="molecule type" value="Genomic_DNA"/>
</dbReference>
<name>A0A9P8FPF4_AURME</name>
<evidence type="ECO:0000256" key="2">
    <source>
        <dbReference type="SAM" id="Phobius"/>
    </source>
</evidence>
<evidence type="ECO:0000313" key="4">
    <source>
        <dbReference type="EMBL" id="KAG9978814.1"/>
    </source>
</evidence>
<accession>A0A9P8FPF4</accession>
<keyword evidence="2" id="KW-0812">Transmembrane</keyword>
<organism evidence="3 5">
    <name type="scientific">Aureobasidium melanogenum</name>
    <name type="common">Aureobasidium pullulans var. melanogenum</name>
    <dbReference type="NCBI Taxonomy" id="46634"/>
    <lineage>
        <taxon>Eukaryota</taxon>
        <taxon>Fungi</taxon>
        <taxon>Dikarya</taxon>
        <taxon>Ascomycota</taxon>
        <taxon>Pezizomycotina</taxon>
        <taxon>Dothideomycetes</taxon>
        <taxon>Dothideomycetidae</taxon>
        <taxon>Dothideales</taxon>
        <taxon>Saccotheciaceae</taxon>
        <taxon>Aureobasidium</taxon>
    </lineage>
</organism>
<feature type="non-terminal residue" evidence="3">
    <location>
        <position position="1"/>
    </location>
</feature>
<feature type="region of interest" description="Disordered" evidence="1">
    <location>
        <begin position="1"/>
        <end position="41"/>
    </location>
</feature>
<dbReference type="Proteomes" id="UP000729357">
    <property type="component" value="Unassembled WGS sequence"/>
</dbReference>
<sequence>KLIGSAEPVADLKEEEDEPIAAPVPVPAANAPVNEKGDEPLSHHKEEELAAGYGDAVNDAGISWLAKIGALAVILGLCALFLKSRSSSKTPYVYDKSLA</sequence>
<evidence type="ECO:0000313" key="3">
    <source>
        <dbReference type="EMBL" id="KAG9978669.1"/>
    </source>
</evidence>